<keyword evidence="11" id="KW-1185">Reference proteome</keyword>
<dbReference type="AlphaFoldDB" id="A0A7V8SVR9"/>
<dbReference type="InterPro" id="IPR050250">
    <property type="entry name" value="Macrolide_Exporter_MacB"/>
</dbReference>
<evidence type="ECO:0000259" key="8">
    <source>
        <dbReference type="Pfam" id="PF02687"/>
    </source>
</evidence>
<name>A0A7V8SVR9_9BACT</name>
<keyword evidence="2" id="KW-1003">Cell membrane</keyword>
<reference evidence="10" key="1">
    <citation type="submission" date="2020-06" db="EMBL/GenBank/DDBJ databases">
        <title>Legume-microbial interactions unlock mineral nutrients during tropical forest succession.</title>
        <authorList>
            <person name="Epihov D.Z."/>
        </authorList>
    </citation>
    <scope>NUCLEOTIDE SEQUENCE [LARGE SCALE GENOMIC DNA]</scope>
    <source>
        <strain evidence="10">Pan2503</strain>
    </source>
</reference>
<feature type="non-terminal residue" evidence="10">
    <location>
        <position position="1"/>
    </location>
</feature>
<keyword evidence="5 7" id="KW-0472">Membrane</keyword>
<dbReference type="PANTHER" id="PTHR30572">
    <property type="entry name" value="MEMBRANE COMPONENT OF TRANSPORTER-RELATED"/>
    <property type="match status" value="1"/>
</dbReference>
<feature type="transmembrane region" description="Helical" evidence="7">
    <location>
        <begin position="500"/>
        <end position="520"/>
    </location>
</feature>
<feature type="domain" description="MacB-like periplasmic core" evidence="9">
    <location>
        <begin position="79"/>
        <end position="305"/>
    </location>
</feature>
<dbReference type="GO" id="GO:0005886">
    <property type="term" value="C:plasma membrane"/>
    <property type="evidence" value="ECO:0007669"/>
    <property type="project" value="UniProtKB-SubCell"/>
</dbReference>
<evidence type="ECO:0000256" key="3">
    <source>
        <dbReference type="ARBA" id="ARBA00022692"/>
    </source>
</evidence>
<comment type="caution">
    <text evidence="10">The sequence shown here is derived from an EMBL/GenBank/DDBJ whole genome shotgun (WGS) entry which is preliminary data.</text>
</comment>
<proteinExistence type="inferred from homology"/>
<dbReference type="Proteomes" id="UP000567293">
    <property type="component" value="Unassembled WGS sequence"/>
</dbReference>
<dbReference type="InterPro" id="IPR003838">
    <property type="entry name" value="ABC3_permease_C"/>
</dbReference>
<evidence type="ECO:0000256" key="5">
    <source>
        <dbReference type="ARBA" id="ARBA00023136"/>
    </source>
</evidence>
<accession>A0A7V8SVR9</accession>
<comment type="similarity">
    <text evidence="6">Belongs to the ABC-4 integral membrane protein family.</text>
</comment>
<evidence type="ECO:0000256" key="6">
    <source>
        <dbReference type="ARBA" id="ARBA00038076"/>
    </source>
</evidence>
<comment type="subcellular location">
    <subcellularLocation>
        <location evidence="1">Cell membrane</location>
        <topology evidence="1">Multi-pass membrane protein</topology>
    </subcellularLocation>
</comment>
<evidence type="ECO:0000256" key="2">
    <source>
        <dbReference type="ARBA" id="ARBA00022475"/>
    </source>
</evidence>
<protein>
    <submittedName>
        <fullName evidence="10">ABC transporter permease</fullName>
    </submittedName>
</protein>
<dbReference type="Pfam" id="PF02687">
    <property type="entry name" value="FtsX"/>
    <property type="match status" value="1"/>
</dbReference>
<evidence type="ECO:0000256" key="7">
    <source>
        <dbReference type="SAM" id="Phobius"/>
    </source>
</evidence>
<evidence type="ECO:0000256" key="1">
    <source>
        <dbReference type="ARBA" id="ARBA00004651"/>
    </source>
</evidence>
<feature type="transmembrane region" description="Helical" evidence="7">
    <location>
        <begin position="449"/>
        <end position="480"/>
    </location>
</feature>
<evidence type="ECO:0000313" key="11">
    <source>
        <dbReference type="Proteomes" id="UP000567293"/>
    </source>
</evidence>
<dbReference type="GO" id="GO:0022857">
    <property type="term" value="F:transmembrane transporter activity"/>
    <property type="evidence" value="ECO:0007669"/>
    <property type="project" value="TreeGrafter"/>
</dbReference>
<evidence type="ECO:0000313" key="10">
    <source>
        <dbReference type="EMBL" id="MBA0084480.1"/>
    </source>
</evidence>
<dbReference type="EMBL" id="JACDQQ010000563">
    <property type="protein sequence ID" value="MBA0084480.1"/>
    <property type="molecule type" value="Genomic_DNA"/>
</dbReference>
<feature type="transmembrane region" description="Helical" evidence="7">
    <location>
        <begin position="352"/>
        <end position="375"/>
    </location>
</feature>
<evidence type="ECO:0000256" key="4">
    <source>
        <dbReference type="ARBA" id="ARBA00022989"/>
    </source>
</evidence>
<feature type="transmembrane region" description="Helical" evidence="7">
    <location>
        <begin position="73"/>
        <end position="97"/>
    </location>
</feature>
<keyword evidence="4 7" id="KW-1133">Transmembrane helix</keyword>
<dbReference type="NCBIfam" id="NF038403">
    <property type="entry name" value="perm_prefix_1"/>
    <property type="match status" value="1"/>
</dbReference>
<sequence length="627" mass="68674">QELDDELRDYLDQAAMEKMSSGMSREEARRAARLEMGGMEAVKENVRATSWETRLETLWADLRFGARLLRFNPVFACAAILSLALGIGANTAIFQLLDAVRLRTLPVKNPQEMARIKLDRRGSRSGNFSTRYPDFTYALWEQIRDKQQGFSRVFAWSPNQFNVSPAGEVHNAQGLWLSGEFFETLGVKPALGRLLNTADDQPACAAAGAVLSYSYWQQEYGGRTDVIREKLTISRHPFPIIGVTEPDFHGVEVGRYFDVAVPLCAEPLVNGEDSQLKNHVGWWLSVLGRLKPDWTVERAAAQLGAISPSLFEATLPPEYNPENAKHYLAIRLTAKPADLGVSDLRESYEQPLWLLLALAGLVLLIASANLANLLLARASVRVKEMGMRMAVGASRGRLIRQLLAESLLLSALGAALGALLAHNLSQVLATSLSTERDPVFVDLGTDWRVVGFTTALAILTCILFGLAPALRATGVSPWLVLRESGRGMTEGRSRFSLRRILVVAQVALSLTLLVGALLFARSLNNLATLDPGFRRDGILVSDLDFTARHLSRDARLAFSEELLRRVRAIRGVDAAAVADIVPLSGNGIGHDILLGDTGEPQGEAPSAAFNYVSPGFFDTMRTRFLVG</sequence>
<dbReference type="PANTHER" id="PTHR30572:SF4">
    <property type="entry name" value="ABC TRANSPORTER PERMEASE YTRF"/>
    <property type="match status" value="1"/>
</dbReference>
<keyword evidence="3 7" id="KW-0812">Transmembrane</keyword>
<evidence type="ECO:0000259" key="9">
    <source>
        <dbReference type="Pfam" id="PF12704"/>
    </source>
</evidence>
<organism evidence="10 11">
    <name type="scientific">Candidatus Acidiferrum panamense</name>
    <dbReference type="NCBI Taxonomy" id="2741543"/>
    <lineage>
        <taxon>Bacteria</taxon>
        <taxon>Pseudomonadati</taxon>
        <taxon>Acidobacteriota</taxon>
        <taxon>Terriglobia</taxon>
        <taxon>Candidatus Acidiferrales</taxon>
        <taxon>Candidatus Acidiferrum</taxon>
    </lineage>
</organism>
<dbReference type="InterPro" id="IPR025857">
    <property type="entry name" value="MacB_PCD"/>
</dbReference>
<dbReference type="Pfam" id="PF12704">
    <property type="entry name" value="MacB_PCD"/>
    <property type="match status" value="1"/>
</dbReference>
<feature type="transmembrane region" description="Helical" evidence="7">
    <location>
        <begin position="407"/>
        <end position="429"/>
    </location>
</feature>
<feature type="domain" description="ABC3 transporter permease C-terminal" evidence="8">
    <location>
        <begin position="358"/>
        <end position="477"/>
    </location>
</feature>
<gene>
    <name evidence="10" type="ORF">HRJ53_05755</name>
</gene>
<feature type="non-terminal residue" evidence="10">
    <location>
        <position position="627"/>
    </location>
</feature>
<dbReference type="InterPro" id="IPR047928">
    <property type="entry name" value="Perm_prefix_1"/>
</dbReference>